<sequence length="235" mass="26605">KGQPVRLIDTAGLRKQAKITEKLEKLSADDAMRAMEYAQIVVLLVDARTPLERQDLAIARRTLDEGRALIVAANKWDLIDDRQAAIGQLRDRLETSLTQARGVTVIAMSALTGKGVDKLMPAVSKVYERWQVRISTAALNRWLSDMTESHPPPLGKHGRRIRLRYMTQAKTRPPTFVVFTNLADDLPDSYTRYLQNGLRDHFDLPGVPLRILLRKQVNPYAKEGQGQNRSNRRSI</sequence>
<dbReference type="Pfam" id="PF14714">
    <property type="entry name" value="KH_dom-like"/>
    <property type="match status" value="1"/>
</dbReference>
<dbReference type="PANTHER" id="PTHR43834:SF6">
    <property type="entry name" value="GTPASE DER"/>
    <property type="match status" value="1"/>
</dbReference>
<dbReference type="InterPro" id="IPR032859">
    <property type="entry name" value="KH_dom-like"/>
</dbReference>
<feature type="domain" description="Tr-type G" evidence="2">
    <location>
        <begin position="30"/>
        <end position="126"/>
    </location>
</feature>
<dbReference type="AlphaFoldDB" id="A0A383D5A1"/>
<dbReference type="GO" id="GO:0003924">
    <property type="term" value="F:GTPase activity"/>
    <property type="evidence" value="ECO:0007669"/>
    <property type="project" value="InterPro"/>
</dbReference>
<dbReference type="EMBL" id="UINC01214432">
    <property type="protein sequence ID" value="SVE39662.1"/>
    <property type="molecule type" value="Genomic_DNA"/>
</dbReference>
<reference evidence="4" key="1">
    <citation type="submission" date="2018-05" db="EMBL/GenBank/DDBJ databases">
        <authorList>
            <person name="Lanie J.A."/>
            <person name="Ng W.-L."/>
            <person name="Kazmierczak K.M."/>
            <person name="Andrzejewski T.M."/>
            <person name="Davidsen T.M."/>
            <person name="Wayne K.J."/>
            <person name="Tettelin H."/>
            <person name="Glass J.I."/>
            <person name="Rusch D."/>
            <person name="Podicherti R."/>
            <person name="Tsui H.-C.T."/>
            <person name="Winkler M.E."/>
        </authorList>
    </citation>
    <scope>NUCLEOTIDE SEQUENCE</scope>
</reference>
<dbReference type="InterPro" id="IPR005225">
    <property type="entry name" value="Small_GTP-bd"/>
</dbReference>
<dbReference type="SUPFAM" id="SSF52540">
    <property type="entry name" value="P-loop containing nucleoside triphosphate hydrolases"/>
    <property type="match status" value="1"/>
</dbReference>
<dbReference type="NCBIfam" id="TIGR00231">
    <property type="entry name" value="small_GTP"/>
    <property type="match status" value="1"/>
</dbReference>
<evidence type="ECO:0000256" key="1">
    <source>
        <dbReference type="ARBA" id="ARBA00022741"/>
    </source>
</evidence>
<dbReference type="Pfam" id="PF00009">
    <property type="entry name" value="GTP_EFTU"/>
    <property type="match status" value="1"/>
</dbReference>
<dbReference type="Gene3D" id="3.40.50.300">
    <property type="entry name" value="P-loop containing nucleotide triphosphate hydrolases"/>
    <property type="match status" value="1"/>
</dbReference>
<dbReference type="InterPro" id="IPR015946">
    <property type="entry name" value="KH_dom-like_a/b"/>
</dbReference>
<evidence type="ECO:0000259" key="2">
    <source>
        <dbReference type="Pfam" id="PF00009"/>
    </source>
</evidence>
<evidence type="ECO:0000259" key="3">
    <source>
        <dbReference type="Pfam" id="PF14714"/>
    </source>
</evidence>
<dbReference type="InterPro" id="IPR000795">
    <property type="entry name" value="T_Tr_GTP-bd_dom"/>
</dbReference>
<protein>
    <recommendedName>
        <fullName evidence="5">GTPase Der C-terminal KH-domain-like domain-containing protein</fullName>
    </recommendedName>
</protein>
<dbReference type="GO" id="GO:0005525">
    <property type="term" value="F:GTP binding"/>
    <property type="evidence" value="ECO:0007669"/>
    <property type="project" value="InterPro"/>
</dbReference>
<dbReference type="Gene3D" id="3.30.300.20">
    <property type="match status" value="1"/>
</dbReference>
<name>A0A383D5A1_9ZZZZ</name>
<dbReference type="FunFam" id="3.30.300.20:FF:000004">
    <property type="entry name" value="GTPase Der"/>
    <property type="match status" value="1"/>
</dbReference>
<organism evidence="4">
    <name type="scientific">marine metagenome</name>
    <dbReference type="NCBI Taxonomy" id="408172"/>
    <lineage>
        <taxon>unclassified sequences</taxon>
        <taxon>metagenomes</taxon>
        <taxon>ecological metagenomes</taxon>
    </lineage>
</organism>
<proteinExistence type="predicted"/>
<keyword evidence="1" id="KW-0547">Nucleotide-binding</keyword>
<dbReference type="InterPro" id="IPR027417">
    <property type="entry name" value="P-loop_NTPase"/>
</dbReference>
<evidence type="ECO:0008006" key="5">
    <source>
        <dbReference type="Google" id="ProtNLM"/>
    </source>
</evidence>
<dbReference type="PANTHER" id="PTHR43834">
    <property type="entry name" value="GTPASE DER"/>
    <property type="match status" value="1"/>
</dbReference>
<gene>
    <name evidence="4" type="ORF">METZ01_LOCUS492516</name>
</gene>
<feature type="non-terminal residue" evidence="4">
    <location>
        <position position="1"/>
    </location>
</feature>
<evidence type="ECO:0000313" key="4">
    <source>
        <dbReference type="EMBL" id="SVE39662.1"/>
    </source>
</evidence>
<accession>A0A383D5A1</accession>
<feature type="domain" description="GTPase Der C-terminal KH-domain-like" evidence="3">
    <location>
        <begin position="133"/>
        <end position="214"/>
    </location>
</feature>